<evidence type="ECO:0000256" key="4">
    <source>
        <dbReference type="RuleBase" id="RU004453"/>
    </source>
</evidence>
<keyword evidence="2 3" id="KW-0326">Glycosidase</keyword>
<dbReference type="SMART" id="SM00636">
    <property type="entry name" value="Glyco_18"/>
    <property type="match status" value="1"/>
</dbReference>
<organism evidence="7 8">
    <name type="scientific">Leishmania enriettii</name>
    <dbReference type="NCBI Taxonomy" id="5663"/>
    <lineage>
        <taxon>Eukaryota</taxon>
        <taxon>Discoba</taxon>
        <taxon>Euglenozoa</taxon>
        <taxon>Kinetoplastea</taxon>
        <taxon>Metakinetoplastina</taxon>
        <taxon>Trypanosomatida</taxon>
        <taxon>Trypanosomatidae</taxon>
        <taxon>Leishmaniinae</taxon>
        <taxon>Leishmania</taxon>
    </lineage>
</organism>
<reference evidence="7 8" key="1">
    <citation type="submission" date="2021-02" db="EMBL/GenBank/DDBJ databases">
        <title>Leishmania (Mundinia) enrietti genome sequencing and assembly.</title>
        <authorList>
            <person name="Almutairi H."/>
            <person name="Gatherer D."/>
        </authorList>
    </citation>
    <scope>NUCLEOTIDE SEQUENCE [LARGE SCALE GENOMIC DNA]</scope>
    <source>
        <strain evidence="7">CUR178</strain>
    </source>
</reference>
<dbReference type="AlphaFoldDB" id="A0A836GIC9"/>
<dbReference type="EMBL" id="JAFHKP010000016">
    <property type="protein sequence ID" value="KAG5482532.1"/>
    <property type="molecule type" value="Genomic_DNA"/>
</dbReference>
<dbReference type="PROSITE" id="PS51910">
    <property type="entry name" value="GH18_2"/>
    <property type="match status" value="1"/>
</dbReference>
<dbReference type="InterPro" id="IPR017853">
    <property type="entry name" value="GH"/>
</dbReference>
<dbReference type="GeneID" id="94172868"/>
<dbReference type="Proteomes" id="UP000674179">
    <property type="component" value="Chromosome 16"/>
</dbReference>
<dbReference type="CDD" id="cd00598">
    <property type="entry name" value="GH18_chitinase-like"/>
    <property type="match status" value="1"/>
</dbReference>
<dbReference type="InterPro" id="IPR011583">
    <property type="entry name" value="Chitinase_II/V-like_cat"/>
</dbReference>
<feature type="domain" description="GH18" evidence="6">
    <location>
        <begin position="88"/>
        <end position="445"/>
    </location>
</feature>
<comment type="similarity">
    <text evidence="4">Belongs to the glycosyl hydrolase 18 family.</text>
</comment>
<dbReference type="OrthoDB" id="76388at2759"/>
<dbReference type="Gene3D" id="3.20.20.80">
    <property type="entry name" value="Glycosidases"/>
    <property type="match status" value="1"/>
</dbReference>
<evidence type="ECO:0000256" key="1">
    <source>
        <dbReference type="ARBA" id="ARBA00022801"/>
    </source>
</evidence>
<keyword evidence="1 3" id="KW-0378">Hydrolase</keyword>
<feature type="region of interest" description="Disordered" evidence="5">
    <location>
        <begin position="449"/>
        <end position="484"/>
    </location>
</feature>
<dbReference type="Pfam" id="PF00704">
    <property type="entry name" value="Glyco_hydro_18"/>
    <property type="match status" value="1"/>
</dbReference>
<name>A0A836GIC9_LEIEN</name>
<evidence type="ECO:0000259" key="6">
    <source>
        <dbReference type="PROSITE" id="PS51910"/>
    </source>
</evidence>
<gene>
    <name evidence="7" type="ORF">CUR178_05672</name>
</gene>
<dbReference type="InterPro" id="IPR001223">
    <property type="entry name" value="Glyco_hydro18_cat"/>
</dbReference>
<dbReference type="GO" id="GO:0004568">
    <property type="term" value="F:chitinase activity"/>
    <property type="evidence" value="ECO:0007669"/>
    <property type="project" value="TreeGrafter"/>
</dbReference>
<dbReference type="SUPFAM" id="SSF51445">
    <property type="entry name" value="(Trans)glycosidases"/>
    <property type="match status" value="1"/>
</dbReference>
<evidence type="ECO:0000313" key="8">
    <source>
        <dbReference type="Proteomes" id="UP000674179"/>
    </source>
</evidence>
<feature type="region of interest" description="Disordered" evidence="5">
    <location>
        <begin position="1"/>
        <end position="20"/>
    </location>
</feature>
<dbReference type="GO" id="GO:0005576">
    <property type="term" value="C:extracellular region"/>
    <property type="evidence" value="ECO:0007669"/>
    <property type="project" value="TreeGrafter"/>
</dbReference>
<evidence type="ECO:0000313" key="7">
    <source>
        <dbReference type="EMBL" id="KAG5482532.1"/>
    </source>
</evidence>
<dbReference type="PANTHER" id="PTHR11177:SF317">
    <property type="entry name" value="CHITINASE 12-RELATED"/>
    <property type="match status" value="1"/>
</dbReference>
<dbReference type="GO" id="GO:0008061">
    <property type="term" value="F:chitin binding"/>
    <property type="evidence" value="ECO:0007669"/>
    <property type="project" value="InterPro"/>
</dbReference>
<dbReference type="GO" id="GO:0006032">
    <property type="term" value="P:chitin catabolic process"/>
    <property type="evidence" value="ECO:0007669"/>
    <property type="project" value="TreeGrafter"/>
</dbReference>
<dbReference type="PROSITE" id="PS01095">
    <property type="entry name" value="GH18_1"/>
    <property type="match status" value="1"/>
</dbReference>
<feature type="compositionally biased region" description="Basic and acidic residues" evidence="5">
    <location>
        <begin position="463"/>
        <end position="474"/>
    </location>
</feature>
<dbReference type="GO" id="GO:0005975">
    <property type="term" value="P:carbohydrate metabolic process"/>
    <property type="evidence" value="ECO:0007669"/>
    <property type="project" value="InterPro"/>
</dbReference>
<keyword evidence="8" id="KW-1185">Reference proteome</keyword>
<comment type="caution">
    <text evidence="7">The sequence shown here is derived from an EMBL/GenBank/DDBJ whole genome shotgun (WGS) entry which is preliminary data.</text>
</comment>
<dbReference type="InterPro" id="IPR050314">
    <property type="entry name" value="Glycosyl_Hydrlase_18"/>
</dbReference>
<dbReference type="RefSeq" id="XP_067694222.1">
    <property type="nucleotide sequence ID" value="XM_067837358.1"/>
</dbReference>
<evidence type="ECO:0000256" key="5">
    <source>
        <dbReference type="SAM" id="MobiDB-lite"/>
    </source>
</evidence>
<evidence type="ECO:0000256" key="2">
    <source>
        <dbReference type="ARBA" id="ARBA00023295"/>
    </source>
</evidence>
<sequence length="484" mass="53795">MRSPFGLSPSHPLTDTHQRRPPVALLEPMVPRSALVLLPCLAVVLHSCCLGILLSTSVAAAAPAAERDTATSTSRTTSATAASASPLFTVFGYLPEYRQASFNYEAFFKSGLTHLIFFSAEVDPENSRLTHVDDRLPSEGEWARIRRLADVHGTKLMLCIGGGGRSAGFADLVGDKARRLAFIEEVNTALLMRKFDGIDFNWEYPQSMTEWSNFGRFLLELRSTLGYAAAAGGEHSAGVIDGRRHRTLVRRAILSMALHPHASIPAVLQSARVLQSLDYIHWMAYDHVAATEPHSSVEYAASVLSEEVIGLFSEATYNRRRGKMDRRSRAEQDHRRKLTLGIPFYGRHRENRRLQPETYGHLWLLIQQWARKRHPAWVEGGAELRALSEYDGYSFTGYDDVKRKMRLARAANLSGIMIWELGQDVPPGTSPMSLMTAVREQLTEWGLLTDSGHGSDGGVNADGTHHRQLRESHTPRNAAEDGDL</sequence>
<dbReference type="InterPro" id="IPR001579">
    <property type="entry name" value="Glyco_hydro_18_chit_AS"/>
</dbReference>
<proteinExistence type="inferred from homology"/>
<accession>A0A836GIC9</accession>
<evidence type="ECO:0000256" key="3">
    <source>
        <dbReference type="RuleBase" id="RU000489"/>
    </source>
</evidence>
<dbReference type="KEGG" id="lenr:94172868"/>
<dbReference type="PANTHER" id="PTHR11177">
    <property type="entry name" value="CHITINASE"/>
    <property type="match status" value="1"/>
</dbReference>
<protein>
    <recommendedName>
        <fullName evidence="6">GH18 domain-containing protein</fullName>
    </recommendedName>
</protein>